<dbReference type="EC" id="2.7.1.33" evidence="2"/>
<evidence type="ECO:0000313" key="2">
    <source>
        <dbReference type="EMBL" id="CAA9330234.1"/>
    </source>
</evidence>
<feature type="non-terminal residue" evidence="2">
    <location>
        <position position="1"/>
    </location>
</feature>
<feature type="non-terminal residue" evidence="2">
    <location>
        <position position="198"/>
    </location>
</feature>
<feature type="compositionally biased region" description="Basic and acidic residues" evidence="1">
    <location>
        <begin position="43"/>
        <end position="55"/>
    </location>
</feature>
<protein>
    <submittedName>
        <fullName evidence="2">Pantothenate kinase</fullName>
        <ecNumber evidence="2">2.7.1.33</ecNumber>
    </submittedName>
</protein>
<keyword evidence="2" id="KW-0418">Kinase</keyword>
<sequence>ERRPGRISRAGMGAAQARRHGRRRGHLALPDLFAPGMGAAARRHADDPLGRRDRAPAVPQRPGRARGGGRDLSAAVAPAGAVRCRDPGPVSRHAAFPAGRERGQGALHHRGRGLGRGRKIDHRAGPDGAARALGQRPEGRPHHHGRLSVAERRARAARPHGAQGLSGKLRHRQAPALSRRHQGRQAPCPRPALLASRL</sequence>
<dbReference type="EMBL" id="CADCUC010000280">
    <property type="protein sequence ID" value="CAA9330234.1"/>
    <property type="molecule type" value="Genomic_DNA"/>
</dbReference>
<name>A0A6J4LDD4_9HYPH</name>
<proteinExistence type="predicted"/>
<evidence type="ECO:0000256" key="1">
    <source>
        <dbReference type="SAM" id="MobiDB-lite"/>
    </source>
</evidence>
<feature type="compositionally biased region" description="Basic residues" evidence="1">
    <location>
        <begin position="168"/>
        <end position="183"/>
    </location>
</feature>
<keyword evidence="2" id="KW-0808">Transferase</keyword>
<gene>
    <name evidence="2" type="ORF">AVDCRST_MAG90-1492</name>
</gene>
<accession>A0A6J4LDD4</accession>
<reference evidence="2" key="1">
    <citation type="submission" date="2020-02" db="EMBL/GenBank/DDBJ databases">
        <authorList>
            <person name="Meier V. D."/>
        </authorList>
    </citation>
    <scope>NUCLEOTIDE SEQUENCE</scope>
    <source>
        <strain evidence="2">AVDCRST_MAG90</strain>
    </source>
</reference>
<organism evidence="2">
    <name type="scientific">uncultured Microvirga sp</name>
    <dbReference type="NCBI Taxonomy" id="412392"/>
    <lineage>
        <taxon>Bacteria</taxon>
        <taxon>Pseudomonadati</taxon>
        <taxon>Pseudomonadota</taxon>
        <taxon>Alphaproteobacteria</taxon>
        <taxon>Hyphomicrobiales</taxon>
        <taxon>Methylobacteriaceae</taxon>
        <taxon>Microvirga</taxon>
        <taxon>environmental samples</taxon>
    </lineage>
</organism>
<feature type="region of interest" description="Disordered" evidence="1">
    <location>
        <begin position="1"/>
        <end position="24"/>
    </location>
</feature>
<feature type="region of interest" description="Disordered" evidence="1">
    <location>
        <begin position="38"/>
        <end position="198"/>
    </location>
</feature>
<dbReference type="AlphaFoldDB" id="A0A6J4LDD4"/>
<dbReference type="GO" id="GO:0004594">
    <property type="term" value="F:pantothenate kinase activity"/>
    <property type="evidence" value="ECO:0007669"/>
    <property type="project" value="UniProtKB-EC"/>
</dbReference>
<feature type="compositionally biased region" description="Basic residues" evidence="1">
    <location>
        <begin position="107"/>
        <end position="121"/>
    </location>
</feature>